<proteinExistence type="predicted"/>
<dbReference type="InterPro" id="IPR006674">
    <property type="entry name" value="HD_domain"/>
</dbReference>
<name>A0A523URQ2_UNCT6</name>
<comment type="caution">
    <text evidence="2">The sequence shown here is derived from an EMBL/GenBank/DDBJ whole genome shotgun (WGS) entry which is preliminary data.</text>
</comment>
<evidence type="ECO:0000313" key="2">
    <source>
        <dbReference type="EMBL" id="TET45222.1"/>
    </source>
</evidence>
<dbReference type="Gene3D" id="1.10.3210.10">
    <property type="entry name" value="Hypothetical protein af1432"/>
    <property type="match status" value="1"/>
</dbReference>
<dbReference type="SUPFAM" id="SSF109604">
    <property type="entry name" value="HD-domain/PDEase-like"/>
    <property type="match status" value="1"/>
</dbReference>
<dbReference type="PANTHER" id="PTHR40517:SF1">
    <property type="entry name" value="METAL-DEPENDENT PHOSPHOHYDROLASE, HD SUPERFAMILY-RELATED"/>
    <property type="match status" value="1"/>
</dbReference>
<evidence type="ECO:0000313" key="3">
    <source>
        <dbReference type="Proteomes" id="UP000315525"/>
    </source>
</evidence>
<dbReference type="InterPro" id="IPR003607">
    <property type="entry name" value="HD/PDEase_dom"/>
</dbReference>
<dbReference type="EMBL" id="SOJN01000091">
    <property type="protein sequence ID" value="TET45222.1"/>
    <property type="molecule type" value="Genomic_DNA"/>
</dbReference>
<dbReference type="Pfam" id="PF01966">
    <property type="entry name" value="HD"/>
    <property type="match status" value="1"/>
</dbReference>
<organism evidence="2 3">
    <name type="scientific">candidate division TA06 bacterium</name>
    <dbReference type="NCBI Taxonomy" id="2250710"/>
    <lineage>
        <taxon>Bacteria</taxon>
        <taxon>Bacteria division TA06</taxon>
    </lineage>
</organism>
<dbReference type="SMART" id="SM00471">
    <property type="entry name" value="HDc"/>
    <property type="match status" value="1"/>
</dbReference>
<dbReference type="CDD" id="cd00077">
    <property type="entry name" value="HDc"/>
    <property type="match status" value="1"/>
</dbReference>
<accession>A0A523URQ2</accession>
<evidence type="ECO:0000259" key="1">
    <source>
        <dbReference type="SMART" id="SM00471"/>
    </source>
</evidence>
<protein>
    <submittedName>
        <fullName evidence="2">HD domain-containing protein</fullName>
    </submittedName>
</protein>
<dbReference type="Proteomes" id="UP000315525">
    <property type="component" value="Unassembled WGS sequence"/>
</dbReference>
<sequence>MITLEKIRRNRQVQVYVTRANEQLGVIGWTEHGKRHSNRVANGARMILTKLDGSEKEAELASIAGYLHDIGNVVNRANHSQTGAVIAGRIMSDMGADPEVVCEIMSAIGNHDEATGGPVSNVGAALILADKADVHKSRVRNPAFIKFDIHDRVNYAVKSSRLLVEGKSGLITLRLSIDTKTSPVMEYFEIFLSRMIIARKAADFLGCKFELTINGTKLM</sequence>
<dbReference type="AlphaFoldDB" id="A0A523URQ2"/>
<dbReference type="InterPro" id="IPR039967">
    <property type="entry name" value="MJ1020-like"/>
</dbReference>
<feature type="domain" description="HD/PDEase" evidence="1">
    <location>
        <begin position="29"/>
        <end position="144"/>
    </location>
</feature>
<reference evidence="2 3" key="1">
    <citation type="submission" date="2019-03" db="EMBL/GenBank/DDBJ databases">
        <title>Metabolic potential of uncultured bacteria and archaea associated with petroleum seepage in deep-sea sediments.</title>
        <authorList>
            <person name="Dong X."/>
            <person name="Hubert C."/>
        </authorList>
    </citation>
    <scope>NUCLEOTIDE SEQUENCE [LARGE SCALE GENOMIC DNA]</scope>
    <source>
        <strain evidence="2">E44_bin18</strain>
    </source>
</reference>
<dbReference type="PANTHER" id="PTHR40517">
    <property type="entry name" value="METAL-DEPENDENT PHOSPHOHYDROLASE, HD SUPERFAMILY-RELATED"/>
    <property type="match status" value="1"/>
</dbReference>
<gene>
    <name evidence="2" type="ORF">E3J62_08060</name>
</gene>